<evidence type="ECO:0000256" key="1">
    <source>
        <dbReference type="SAM" id="MobiDB-lite"/>
    </source>
</evidence>
<evidence type="ECO:0000313" key="2">
    <source>
        <dbReference type="EMBL" id="GBG34057.1"/>
    </source>
</evidence>
<dbReference type="AlphaFoldDB" id="A0A2R5GT64"/>
<feature type="compositionally biased region" description="Basic and acidic residues" evidence="1">
    <location>
        <begin position="546"/>
        <end position="555"/>
    </location>
</feature>
<feature type="compositionally biased region" description="Basic and acidic residues" evidence="1">
    <location>
        <begin position="463"/>
        <end position="481"/>
    </location>
</feature>
<name>A0A2R5GT64_9STRA</name>
<feature type="compositionally biased region" description="Basic residues" evidence="1">
    <location>
        <begin position="425"/>
        <end position="434"/>
    </location>
</feature>
<reference evidence="2 3" key="1">
    <citation type="submission" date="2017-12" db="EMBL/GenBank/DDBJ databases">
        <title>Sequencing, de novo assembly and annotation of complete genome of a new Thraustochytrid species, strain FCC1311.</title>
        <authorList>
            <person name="Sedici K."/>
            <person name="Godart F."/>
            <person name="Aiese Cigliano R."/>
            <person name="Sanseverino W."/>
            <person name="Barakat M."/>
            <person name="Ortet P."/>
            <person name="Marechal E."/>
            <person name="Cagnac O."/>
            <person name="Amato A."/>
        </authorList>
    </citation>
    <scope>NUCLEOTIDE SEQUENCE [LARGE SCALE GENOMIC DNA]</scope>
</reference>
<dbReference type="Proteomes" id="UP000241890">
    <property type="component" value="Unassembled WGS sequence"/>
</dbReference>
<protein>
    <submittedName>
        <fullName evidence="2">Uncharacterized protein</fullName>
    </submittedName>
</protein>
<proteinExistence type="predicted"/>
<gene>
    <name evidence="2" type="ORF">FCC1311_102802</name>
</gene>
<feature type="region of interest" description="Disordered" evidence="1">
    <location>
        <begin position="410"/>
        <end position="555"/>
    </location>
</feature>
<organism evidence="2 3">
    <name type="scientific">Hondaea fermentalgiana</name>
    <dbReference type="NCBI Taxonomy" id="2315210"/>
    <lineage>
        <taxon>Eukaryota</taxon>
        <taxon>Sar</taxon>
        <taxon>Stramenopiles</taxon>
        <taxon>Bigyra</taxon>
        <taxon>Labyrinthulomycetes</taxon>
        <taxon>Thraustochytrida</taxon>
        <taxon>Thraustochytriidae</taxon>
        <taxon>Hondaea</taxon>
    </lineage>
</organism>
<comment type="caution">
    <text evidence="2">The sequence shown here is derived from an EMBL/GenBank/DDBJ whole genome shotgun (WGS) entry which is preliminary data.</text>
</comment>
<dbReference type="InParanoid" id="A0A2R5GT64"/>
<accession>A0A2R5GT64</accession>
<feature type="compositionally biased region" description="Acidic residues" evidence="1">
    <location>
        <begin position="493"/>
        <end position="541"/>
    </location>
</feature>
<sequence>MPRRRVRPWTEIARAATVAVLLVALYSVALTEMASAASTVVGPELFPARDGSLLRRVLFGGEPFVTICREKKEDAEQRAESFAETLRVALGRKSHVRVLRAPCGEKFGSSGNTLQKLAKLKREAQGLPVLMWTAHGRPAKQIPAKSFTSAVQGSSSKDGARQLDANKLARLLERSDKGKAATIKSNSALAKECLDLKYQVCAVILKHGGTERLASSKLSLLLGVARKHRFLRVVTVDTKEFALALGGGTGVGLADESLVLLRRNEFVYSGPPELGPPKNEAAEAAREQEKAMEMESLRAPHKVADTDRFPSGVALSLGLGEIGKATTAAQRMVAFRKHAIQSRTAARGLDPHEKQAKLAFLFHNEHDAQGYILDWPAARPLLVDRLAFGDMPDADMAATLGPLQVESLSRAKRGGPVAAASAARGKPKRSKKSKGTFVAVHPPKLLKDSEALVDAPSGTARAASDREWERRRRQEMEEEARASGAYAMPSGLEDGEDENDDAMVGDDNDDEDDEEDNFSPFADENEDEDDEDEDDEDEVGGEEIFLSDHDEHDEL</sequence>
<evidence type="ECO:0000313" key="3">
    <source>
        <dbReference type="Proteomes" id="UP000241890"/>
    </source>
</evidence>
<keyword evidence="3" id="KW-1185">Reference proteome</keyword>
<dbReference type="EMBL" id="BEYU01000178">
    <property type="protein sequence ID" value="GBG34057.1"/>
    <property type="molecule type" value="Genomic_DNA"/>
</dbReference>
<feature type="compositionally biased region" description="Low complexity" evidence="1">
    <location>
        <begin position="414"/>
        <end position="424"/>
    </location>
</feature>